<dbReference type="AlphaFoldDB" id="A0A927UA72"/>
<dbReference type="Proteomes" id="UP000766246">
    <property type="component" value="Unassembled WGS sequence"/>
</dbReference>
<name>A0A927UA72_9FIRM</name>
<sequence>MDFRTNDEMAERMMQVVKKFDETAYSKPWNGKRNRLIAKMHYGHETDPGMKYRAELTVASDKIYWWIGKHCPFYMKYESKIDEIDDEEWKANHDETRIIFYSEKDFFEFVNACLDSTADINTPMAPKGESADGFVVICPRCDTKFRRAERCPDCGQLIKY</sequence>
<evidence type="ECO:0000313" key="2">
    <source>
        <dbReference type="Proteomes" id="UP000766246"/>
    </source>
</evidence>
<gene>
    <name evidence="1" type="ORF">E7272_08855</name>
</gene>
<dbReference type="SUPFAM" id="SSF161187">
    <property type="entry name" value="YfgJ-like"/>
    <property type="match status" value="1"/>
</dbReference>
<protein>
    <submittedName>
        <fullName evidence="1">Uncharacterized protein</fullName>
    </submittedName>
</protein>
<dbReference type="EMBL" id="SVER01000021">
    <property type="protein sequence ID" value="MBE5919941.1"/>
    <property type="molecule type" value="Genomic_DNA"/>
</dbReference>
<reference evidence="1" key="1">
    <citation type="submission" date="2019-04" db="EMBL/GenBank/DDBJ databases">
        <title>Evolution of Biomass-Degrading Anaerobic Consortia Revealed by Metagenomics.</title>
        <authorList>
            <person name="Peng X."/>
        </authorList>
    </citation>
    <scope>NUCLEOTIDE SEQUENCE</scope>
    <source>
        <strain evidence="1">SIG311</strain>
    </source>
</reference>
<evidence type="ECO:0000313" key="1">
    <source>
        <dbReference type="EMBL" id="MBE5919941.1"/>
    </source>
</evidence>
<proteinExistence type="predicted"/>
<accession>A0A927UA72</accession>
<comment type="caution">
    <text evidence="1">The sequence shown here is derived from an EMBL/GenBank/DDBJ whole genome shotgun (WGS) entry which is preliminary data.</text>
</comment>
<organism evidence="1 2">
    <name type="scientific">Pseudobutyrivibrio ruminis</name>
    <dbReference type="NCBI Taxonomy" id="46206"/>
    <lineage>
        <taxon>Bacteria</taxon>
        <taxon>Bacillati</taxon>
        <taxon>Bacillota</taxon>
        <taxon>Clostridia</taxon>
        <taxon>Lachnospirales</taxon>
        <taxon>Lachnospiraceae</taxon>
        <taxon>Pseudobutyrivibrio</taxon>
    </lineage>
</organism>